<dbReference type="EMBL" id="BTSX01000001">
    <property type="protein sequence ID" value="GMS78031.1"/>
    <property type="molecule type" value="Genomic_DNA"/>
</dbReference>
<dbReference type="InterPro" id="IPR039852">
    <property type="entry name" value="CAND1/CAND2"/>
</dbReference>
<dbReference type="Pfam" id="PF25782">
    <property type="entry name" value="TPR_CAND1"/>
    <property type="match status" value="1"/>
</dbReference>
<dbReference type="Gene3D" id="1.25.10.10">
    <property type="entry name" value="Leucine-rich Repeat Variant"/>
    <property type="match status" value="1"/>
</dbReference>
<accession>A0AAV5S600</accession>
<dbReference type="Proteomes" id="UP001432027">
    <property type="component" value="Unassembled WGS sequence"/>
</dbReference>
<keyword evidence="2" id="KW-0833">Ubl conjugation pathway</keyword>
<name>A0AAV5S600_9BILA</name>
<dbReference type="SUPFAM" id="SSF48371">
    <property type="entry name" value="ARM repeat"/>
    <property type="match status" value="1"/>
</dbReference>
<sequence length="373" mass="40736">GKMEQQLMSALMHDTATRENYDEDQSWEVRKAAATAIEAMLDNRRDDEVRLAKTFGQLLLSRLKDPVLGVGIHSVYTSLIKRLAVSGSSELTEVVRDQLPTLLKSVEELMKSQSAKVRQTCFILLSSVARSMPYSLTHCLPQLMQVASASLDDAGASPQMKIDILVFIEDALSNHKPAVLFSSSLSLVQNVSACVRDASDKVSSKALIVATPLLNLLETKQSWQEASPLTHAVSEIVSRADRAEHVVHAAMRVAETLICSFPGETGVADLTETLLRCARGSNEDRGCTMLEATKVGYGTSDTVEMVRLCFEITDMLLIFPSSPCCSVQKAYLDALVAICRVFGQCADSSSIHLPLLLPLLENPELCDLTLHLL</sequence>
<dbReference type="PANTHER" id="PTHR12696">
    <property type="entry name" value="TIP120"/>
    <property type="match status" value="1"/>
</dbReference>
<dbReference type="AlphaFoldDB" id="A0AAV5S600"/>
<comment type="caution">
    <text evidence="3">The sequence shown here is derived from an EMBL/GenBank/DDBJ whole genome shotgun (WGS) entry which is preliminary data.</text>
</comment>
<feature type="non-terminal residue" evidence="3">
    <location>
        <position position="1"/>
    </location>
</feature>
<evidence type="ECO:0000256" key="1">
    <source>
        <dbReference type="ARBA" id="ARBA00022737"/>
    </source>
</evidence>
<organism evidence="3 4">
    <name type="scientific">Pristionchus entomophagus</name>
    <dbReference type="NCBI Taxonomy" id="358040"/>
    <lineage>
        <taxon>Eukaryota</taxon>
        <taxon>Metazoa</taxon>
        <taxon>Ecdysozoa</taxon>
        <taxon>Nematoda</taxon>
        <taxon>Chromadorea</taxon>
        <taxon>Rhabditida</taxon>
        <taxon>Rhabditina</taxon>
        <taxon>Diplogasteromorpha</taxon>
        <taxon>Diplogasteroidea</taxon>
        <taxon>Neodiplogasteridae</taxon>
        <taxon>Pristionchus</taxon>
    </lineage>
</organism>
<protein>
    <submittedName>
        <fullName evidence="3">Uncharacterized protein</fullName>
    </submittedName>
</protein>
<evidence type="ECO:0000313" key="3">
    <source>
        <dbReference type="EMBL" id="GMS78031.1"/>
    </source>
</evidence>
<feature type="non-terminal residue" evidence="3">
    <location>
        <position position="373"/>
    </location>
</feature>
<reference evidence="3" key="1">
    <citation type="submission" date="2023-10" db="EMBL/GenBank/DDBJ databases">
        <title>Genome assembly of Pristionchus species.</title>
        <authorList>
            <person name="Yoshida K."/>
            <person name="Sommer R.J."/>
        </authorList>
    </citation>
    <scope>NUCLEOTIDE SEQUENCE</scope>
    <source>
        <strain evidence="3">RS0144</strain>
    </source>
</reference>
<dbReference type="GO" id="GO:0010265">
    <property type="term" value="P:SCF complex assembly"/>
    <property type="evidence" value="ECO:0007669"/>
    <property type="project" value="InterPro"/>
</dbReference>
<gene>
    <name evidence="3" type="ORF">PENTCL1PPCAC_206</name>
</gene>
<keyword evidence="1" id="KW-0677">Repeat</keyword>
<evidence type="ECO:0000313" key="4">
    <source>
        <dbReference type="Proteomes" id="UP001432027"/>
    </source>
</evidence>
<proteinExistence type="predicted"/>
<evidence type="ECO:0000256" key="2">
    <source>
        <dbReference type="ARBA" id="ARBA00022786"/>
    </source>
</evidence>
<dbReference type="InterPro" id="IPR011989">
    <property type="entry name" value="ARM-like"/>
</dbReference>
<dbReference type="InterPro" id="IPR016024">
    <property type="entry name" value="ARM-type_fold"/>
</dbReference>
<keyword evidence="4" id="KW-1185">Reference proteome</keyword>